<evidence type="ECO:0008006" key="4">
    <source>
        <dbReference type="Google" id="ProtNLM"/>
    </source>
</evidence>
<feature type="region of interest" description="Disordered" evidence="1">
    <location>
        <begin position="70"/>
        <end position="91"/>
    </location>
</feature>
<reference evidence="2 3" key="1">
    <citation type="journal article" date="2019" name="Sci. Rep.">
        <title>Orb-weaving spider Araneus ventricosus genome elucidates the spidroin gene catalogue.</title>
        <authorList>
            <person name="Kono N."/>
            <person name="Nakamura H."/>
            <person name="Ohtoshi R."/>
            <person name="Moran D.A.P."/>
            <person name="Shinohara A."/>
            <person name="Yoshida Y."/>
            <person name="Fujiwara M."/>
            <person name="Mori M."/>
            <person name="Tomita M."/>
            <person name="Arakawa K."/>
        </authorList>
    </citation>
    <scope>NUCLEOTIDE SEQUENCE [LARGE SCALE GENOMIC DNA]</scope>
</reference>
<evidence type="ECO:0000256" key="1">
    <source>
        <dbReference type="SAM" id="MobiDB-lite"/>
    </source>
</evidence>
<sequence>MTRIVSTKRLRILDDVERLLLVWINEKQLRGDSVNDDVSCEKAKAIFADLDKKSSMARIINGRRNLREAAAAREEPASTSLYGTLKQQAPT</sequence>
<dbReference type="EMBL" id="BGPR01007230">
    <property type="protein sequence ID" value="GBN25338.1"/>
    <property type="molecule type" value="Genomic_DNA"/>
</dbReference>
<dbReference type="Gene3D" id="1.10.10.60">
    <property type="entry name" value="Homeodomain-like"/>
    <property type="match status" value="1"/>
</dbReference>
<name>A0A4Y2MDY3_ARAVE</name>
<proteinExistence type="predicted"/>
<keyword evidence="3" id="KW-1185">Reference proteome</keyword>
<gene>
    <name evidence="2" type="ORF">AVEN_121212_1</name>
</gene>
<dbReference type="OrthoDB" id="125347at2759"/>
<accession>A0A4Y2MDY3</accession>
<dbReference type="Proteomes" id="UP000499080">
    <property type="component" value="Unassembled WGS sequence"/>
</dbReference>
<evidence type="ECO:0000313" key="2">
    <source>
        <dbReference type="EMBL" id="GBN25338.1"/>
    </source>
</evidence>
<protein>
    <recommendedName>
        <fullName evidence="4">HTH CENPB-type domain-containing protein</fullName>
    </recommendedName>
</protein>
<feature type="compositionally biased region" description="Polar residues" evidence="1">
    <location>
        <begin position="77"/>
        <end position="91"/>
    </location>
</feature>
<evidence type="ECO:0000313" key="3">
    <source>
        <dbReference type="Proteomes" id="UP000499080"/>
    </source>
</evidence>
<dbReference type="AlphaFoldDB" id="A0A4Y2MDY3"/>
<comment type="caution">
    <text evidence="2">The sequence shown here is derived from an EMBL/GenBank/DDBJ whole genome shotgun (WGS) entry which is preliminary data.</text>
</comment>
<organism evidence="2 3">
    <name type="scientific">Araneus ventricosus</name>
    <name type="common">Orbweaver spider</name>
    <name type="synonym">Epeira ventricosa</name>
    <dbReference type="NCBI Taxonomy" id="182803"/>
    <lineage>
        <taxon>Eukaryota</taxon>
        <taxon>Metazoa</taxon>
        <taxon>Ecdysozoa</taxon>
        <taxon>Arthropoda</taxon>
        <taxon>Chelicerata</taxon>
        <taxon>Arachnida</taxon>
        <taxon>Araneae</taxon>
        <taxon>Araneomorphae</taxon>
        <taxon>Entelegynae</taxon>
        <taxon>Araneoidea</taxon>
        <taxon>Araneidae</taxon>
        <taxon>Araneus</taxon>
    </lineage>
</organism>